<reference evidence="6" key="1">
    <citation type="submission" date="2022-08" db="EMBL/GenBank/DDBJ databases">
        <title>Genomic Encyclopedia of Type Strains, Phase III (KMG-III): the genomes of soil and plant-associated and newly described type strains.</title>
        <authorList>
            <person name="Whitman W."/>
        </authorList>
    </citation>
    <scope>NUCLEOTIDE SEQUENCE</scope>
    <source>
        <strain evidence="6">HMT 1</strain>
    </source>
</reference>
<dbReference type="NCBIfam" id="TIGR03002">
    <property type="entry name" value="outer_YhbN_LptA"/>
    <property type="match status" value="1"/>
</dbReference>
<dbReference type="GO" id="GO:0017089">
    <property type="term" value="F:glycolipid transfer activity"/>
    <property type="evidence" value="ECO:0007669"/>
    <property type="project" value="TreeGrafter"/>
</dbReference>
<gene>
    <name evidence="4" type="primary">lptA</name>
    <name evidence="6" type="ORF">J2T55_002241</name>
</gene>
<name>A0AAE3HKV4_9GAMM</name>
<dbReference type="InterPro" id="IPR005653">
    <property type="entry name" value="OstA-like_N"/>
</dbReference>
<sequence precursor="true">MKYMTAKHYVPLLGSLLATLLWPTSLPALSSDSDKPMEIVADSAELDDQKGTTVYRGDVEVTQGSLFMSGHTLTVYYDENKELDRAILEGDRAYYKQLPDDSDVYDEAWAQRMERYFNDGMIILIDDAKVVQEDVTFTGRRIEYDTINSRVVAKSTPEGKDAPVTEEGEDGRVRVIITPKKQSGDSE</sequence>
<evidence type="ECO:0000256" key="4">
    <source>
        <dbReference type="HAMAP-Rule" id="MF_01914"/>
    </source>
</evidence>
<comment type="caution">
    <text evidence="6">The sequence shown here is derived from an EMBL/GenBank/DDBJ whole genome shotgun (WGS) entry which is preliminary data.</text>
</comment>
<proteinExistence type="inferred from homology"/>
<dbReference type="InterPro" id="IPR052037">
    <property type="entry name" value="LPS_export_LptA"/>
</dbReference>
<comment type="subunit">
    <text evidence="4">Component of the lipopolysaccharide transport and assembly complex.</text>
</comment>
<dbReference type="Pfam" id="PF03968">
    <property type="entry name" value="LptD_N"/>
    <property type="match status" value="1"/>
</dbReference>
<dbReference type="PANTHER" id="PTHR36504:SF1">
    <property type="entry name" value="LIPOPOLYSACCHARIDE EXPORT SYSTEM PROTEIN LPTA"/>
    <property type="match status" value="1"/>
</dbReference>
<dbReference type="HAMAP" id="MF_01914">
    <property type="entry name" value="LPS_assembly_LptA"/>
    <property type="match status" value="1"/>
</dbReference>
<evidence type="ECO:0000313" key="6">
    <source>
        <dbReference type="EMBL" id="MCS3904206.1"/>
    </source>
</evidence>
<comment type="subcellular location">
    <subcellularLocation>
        <location evidence="4">Periplasm</location>
    </subcellularLocation>
</comment>
<comment type="similarity">
    <text evidence="4">Belongs to the LptA family.</text>
</comment>
<dbReference type="GO" id="GO:0009279">
    <property type="term" value="C:cell outer membrane"/>
    <property type="evidence" value="ECO:0007669"/>
    <property type="project" value="TreeGrafter"/>
</dbReference>
<dbReference type="GO" id="GO:0001530">
    <property type="term" value="F:lipopolysaccharide binding"/>
    <property type="evidence" value="ECO:0007669"/>
    <property type="project" value="InterPro"/>
</dbReference>
<dbReference type="RefSeq" id="WP_259056691.1">
    <property type="nucleotide sequence ID" value="NZ_JANUCT010000017.1"/>
</dbReference>
<dbReference type="GO" id="GO:0043165">
    <property type="term" value="P:Gram-negative-bacterium-type cell outer membrane assembly"/>
    <property type="evidence" value="ECO:0007669"/>
    <property type="project" value="UniProtKB-UniRule"/>
</dbReference>
<evidence type="ECO:0000313" key="7">
    <source>
        <dbReference type="Proteomes" id="UP001204445"/>
    </source>
</evidence>
<dbReference type="Proteomes" id="UP001204445">
    <property type="component" value="Unassembled WGS sequence"/>
</dbReference>
<dbReference type="PANTHER" id="PTHR36504">
    <property type="entry name" value="LIPOPOLYSACCHARIDE EXPORT SYSTEM PROTEIN LPTA"/>
    <property type="match status" value="1"/>
</dbReference>
<dbReference type="InterPro" id="IPR014340">
    <property type="entry name" value="LptA"/>
</dbReference>
<dbReference type="EMBL" id="JANUCT010000017">
    <property type="protein sequence ID" value="MCS3904206.1"/>
    <property type="molecule type" value="Genomic_DNA"/>
</dbReference>
<protein>
    <recommendedName>
        <fullName evidence="4">Lipopolysaccharide export system protein LptA</fullName>
    </recommendedName>
</protein>
<accession>A0AAE3HKV4</accession>
<evidence type="ECO:0000259" key="5">
    <source>
        <dbReference type="Pfam" id="PF03968"/>
    </source>
</evidence>
<organism evidence="6 7">
    <name type="scientific">Methylohalomonas lacus</name>
    <dbReference type="NCBI Taxonomy" id="398773"/>
    <lineage>
        <taxon>Bacteria</taxon>
        <taxon>Pseudomonadati</taxon>
        <taxon>Pseudomonadota</taxon>
        <taxon>Gammaproteobacteria</taxon>
        <taxon>Methylohalomonadales</taxon>
        <taxon>Methylohalomonadaceae</taxon>
        <taxon>Methylohalomonas</taxon>
    </lineage>
</organism>
<keyword evidence="7" id="KW-1185">Reference proteome</keyword>
<keyword evidence="1 4" id="KW-0813">Transport</keyword>
<dbReference type="GO" id="GO:0030288">
    <property type="term" value="C:outer membrane-bounded periplasmic space"/>
    <property type="evidence" value="ECO:0007669"/>
    <property type="project" value="TreeGrafter"/>
</dbReference>
<feature type="signal peptide" evidence="4">
    <location>
        <begin position="1"/>
        <end position="30"/>
    </location>
</feature>
<evidence type="ECO:0000256" key="3">
    <source>
        <dbReference type="ARBA" id="ARBA00022764"/>
    </source>
</evidence>
<evidence type="ECO:0000256" key="2">
    <source>
        <dbReference type="ARBA" id="ARBA00022729"/>
    </source>
</evidence>
<evidence type="ECO:0000256" key="1">
    <source>
        <dbReference type="ARBA" id="ARBA00022448"/>
    </source>
</evidence>
<keyword evidence="2 4" id="KW-0732">Signal</keyword>
<dbReference type="GO" id="GO:0015920">
    <property type="term" value="P:lipopolysaccharide transport"/>
    <property type="evidence" value="ECO:0007669"/>
    <property type="project" value="UniProtKB-UniRule"/>
</dbReference>
<comment type="function">
    <text evidence="4">Involved in the assembly of lipopolysaccharide (LPS). Required for the translocation of LPS from the inner membrane to the outer membrane. May form a bridge between the inner membrane and the outer membrane, via interactions with LptC and LptD, thereby facilitating LPS transfer across the periplasm.</text>
</comment>
<dbReference type="Gene3D" id="2.60.450.10">
    <property type="entry name" value="Lipopolysaccharide (LPS) transport protein A like domain"/>
    <property type="match status" value="1"/>
</dbReference>
<keyword evidence="3 4" id="KW-0574">Periplasm</keyword>
<feature type="domain" description="Organic solvent tolerance-like N-terminal" evidence="5">
    <location>
        <begin position="38"/>
        <end position="146"/>
    </location>
</feature>
<feature type="chain" id="PRO_5041755014" description="Lipopolysaccharide export system protein LptA" evidence="4">
    <location>
        <begin position="31"/>
        <end position="187"/>
    </location>
</feature>
<dbReference type="AlphaFoldDB" id="A0AAE3HKV4"/>